<proteinExistence type="predicted"/>
<name>A0A8S1D4X4_9INSE</name>
<keyword evidence="4" id="KW-1185">Reference proteome</keyword>
<keyword evidence="1" id="KW-0812">Transmembrane</keyword>
<dbReference type="Proteomes" id="UP000494165">
    <property type="component" value="Unassembled WGS sequence"/>
</dbReference>
<feature type="transmembrane region" description="Helical" evidence="1">
    <location>
        <begin position="71"/>
        <end position="91"/>
    </location>
</feature>
<organism evidence="3 4">
    <name type="scientific">Cloeon dipterum</name>
    <dbReference type="NCBI Taxonomy" id="197152"/>
    <lineage>
        <taxon>Eukaryota</taxon>
        <taxon>Metazoa</taxon>
        <taxon>Ecdysozoa</taxon>
        <taxon>Arthropoda</taxon>
        <taxon>Hexapoda</taxon>
        <taxon>Insecta</taxon>
        <taxon>Pterygota</taxon>
        <taxon>Palaeoptera</taxon>
        <taxon>Ephemeroptera</taxon>
        <taxon>Pisciforma</taxon>
        <taxon>Baetidae</taxon>
        <taxon>Cloeon</taxon>
    </lineage>
</organism>
<gene>
    <name evidence="3" type="ORF">CLODIP_2_CD04656</name>
</gene>
<feature type="transmembrane region" description="Helical" evidence="1">
    <location>
        <begin position="103"/>
        <end position="125"/>
    </location>
</feature>
<reference evidence="3 4" key="1">
    <citation type="submission" date="2020-04" db="EMBL/GenBank/DDBJ databases">
        <authorList>
            <person name="Alioto T."/>
            <person name="Alioto T."/>
            <person name="Gomez Garrido J."/>
        </authorList>
    </citation>
    <scope>NUCLEOTIDE SEQUENCE [LARGE SCALE GENOMIC DNA]</scope>
</reference>
<comment type="caution">
    <text evidence="3">The sequence shown here is derived from an EMBL/GenBank/DDBJ whole genome shotgun (WGS) entry which is preliminary data.</text>
</comment>
<evidence type="ECO:0000313" key="4">
    <source>
        <dbReference type="Proteomes" id="UP000494165"/>
    </source>
</evidence>
<evidence type="ECO:0000313" key="3">
    <source>
        <dbReference type="EMBL" id="CAB3375223.1"/>
    </source>
</evidence>
<feature type="signal peptide" evidence="2">
    <location>
        <begin position="1"/>
        <end position="23"/>
    </location>
</feature>
<keyword evidence="2" id="KW-0732">Signal</keyword>
<sequence length="174" mass="19585">MEKPRLCAILAACFEISLHLCLATRDVVQNCSSFSAKFNESLADGPTENYTELLTVFWQPSKILFMNEQSYASILCDLISILTMIALICALTTECKCLAWPWCFKSFAEISVGIYFAVALFSTFFSAPGVTYTMFILAVYKIFIICAILAGLIQIKRGRRRQTKTQDNEETLIL</sequence>
<accession>A0A8S1D4X4</accession>
<evidence type="ECO:0000256" key="1">
    <source>
        <dbReference type="SAM" id="Phobius"/>
    </source>
</evidence>
<feature type="transmembrane region" description="Helical" evidence="1">
    <location>
        <begin position="131"/>
        <end position="153"/>
    </location>
</feature>
<evidence type="ECO:0008006" key="5">
    <source>
        <dbReference type="Google" id="ProtNLM"/>
    </source>
</evidence>
<keyword evidence="1" id="KW-1133">Transmembrane helix</keyword>
<keyword evidence="1" id="KW-0472">Membrane</keyword>
<evidence type="ECO:0000256" key="2">
    <source>
        <dbReference type="SAM" id="SignalP"/>
    </source>
</evidence>
<protein>
    <recommendedName>
        <fullName evidence="5">Transmembrane protein</fullName>
    </recommendedName>
</protein>
<dbReference type="EMBL" id="CADEPI010000109">
    <property type="protein sequence ID" value="CAB3375223.1"/>
    <property type="molecule type" value="Genomic_DNA"/>
</dbReference>
<dbReference type="AlphaFoldDB" id="A0A8S1D4X4"/>
<feature type="chain" id="PRO_5035936741" description="Transmembrane protein" evidence="2">
    <location>
        <begin position="24"/>
        <end position="174"/>
    </location>
</feature>